<dbReference type="SUPFAM" id="SSF49464">
    <property type="entry name" value="Carboxypeptidase regulatory domain-like"/>
    <property type="match status" value="1"/>
</dbReference>
<dbReference type="InterPro" id="IPR056189">
    <property type="entry name" value="NOMO_3rd"/>
</dbReference>
<feature type="chain" id="PRO_5029605382" description="Nodal modulator 1" evidence="8">
    <location>
        <begin position="23"/>
        <end position="1182"/>
    </location>
</feature>
<keyword evidence="4" id="KW-0256">Endoplasmic reticulum</keyword>
<feature type="domain" description="NOMO seventh transthyretin-like" evidence="12">
    <location>
        <begin position="583"/>
        <end position="652"/>
    </location>
</feature>
<dbReference type="InterPro" id="IPR056191">
    <property type="entry name" value="NOMO_12th"/>
</dbReference>
<dbReference type="AlphaFoldDB" id="A0A7M5V287"/>
<evidence type="ECO:0000256" key="7">
    <source>
        <dbReference type="SAM" id="MobiDB-lite"/>
    </source>
</evidence>
<evidence type="ECO:0000259" key="9">
    <source>
        <dbReference type="Pfam" id="PF22898"/>
    </source>
</evidence>
<dbReference type="Proteomes" id="UP000594262">
    <property type="component" value="Unplaced"/>
</dbReference>
<evidence type="ECO:0000256" key="5">
    <source>
        <dbReference type="ARBA" id="ARBA00022989"/>
    </source>
</evidence>
<dbReference type="PANTHER" id="PTHR23303:SF14">
    <property type="entry name" value="BOS COMPLEX SUBUNIT NOMO1-RELATED"/>
    <property type="match status" value="1"/>
</dbReference>
<evidence type="ECO:0000259" key="11">
    <source>
        <dbReference type="Pfam" id="PF22904"/>
    </source>
</evidence>
<dbReference type="InterPro" id="IPR055074">
    <property type="entry name" value="NOMO1-3_2nd"/>
</dbReference>
<feature type="signal peptide" evidence="8">
    <location>
        <begin position="1"/>
        <end position="22"/>
    </location>
</feature>
<proteinExistence type="predicted"/>
<feature type="domain" description="NOMO second beta-sandwich" evidence="11">
    <location>
        <begin position="314"/>
        <end position="383"/>
    </location>
</feature>
<dbReference type="Pfam" id="PF23194">
    <property type="entry name" value="NOMO_5th"/>
    <property type="match status" value="1"/>
</dbReference>
<evidence type="ECO:0008006" key="18">
    <source>
        <dbReference type="Google" id="ProtNLM"/>
    </source>
</evidence>
<feature type="domain" description="NOMO fifth transthyretin-like" evidence="15">
    <location>
        <begin position="398"/>
        <end position="488"/>
    </location>
</feature>
<dbReference type="Gene3D" id="2.60.40.10">
    <property type="entry name" value="Immunoglobulins"/>
    <property type="match status" value="1"/>
</dbReference>
<evidence type="ECO:0000256" key="1">
    <source>
        <dbReference type="ARBA" id="ARBA00004115"/>
    </source>
</evidence>
<dbReference type="SUPFAM" id="SSF49478">
    <property type="entry name" value="Cna protein B-type domain"/>
    <property type="match status" value="1"/>
</dbReference>
<protein>
    <recommendedName>
        <fullName evidence="18">Nodal modulator 1</fullName>
    </recommendedName>
</protein>
<reference evidence="16" key="1">
    <citation type="submission" date="2021-01" db="UniProtKB">
        <authorList>
            <consortium name="EnsemblMetazoa"/>
        </authorList>
    </citation>
    <scope>IDENTIFICATION</scope>
</reference>
<evidence type="ECO:0000259" key="12">
    <source>
        <dbReference type="Pfam" id="PF23141"/>
    </source>
</evidence>
<keyword evidence="6" id="KW-0472">Membrane</keyword>
<feature type="domain" description="NOMO C-terminal transthyretin-like" evidence="13">
    <location>
        <begin position="1010"/>
        <end position="1102"/>
    </location>
</feature>
<dbReference type="GO" id="GO:0005789">
    <property type="term" value="C:endoplasmic reticulum membrane"/>
    <property type="evidence" value="ECO:0007669"/>
    <property type="project" value="UniProtKB-SubCell"/>
</dbReference>
<sequence length="1182" mass="130549">MKVLSLAVACLIASFLLIQCNGQDVVGCGGFVESPIPIKFEQVEIKLYTKQGAFKSKTECAPKNGYFLVAIYDKGEYVLKISPPEGWGFKPQEIELNIDGNDPCSKGEDLNFKFSGFTVSGNVLSLGKETGPSGVNVHLKNSEGKVISETTTSDSGSYTFPDIMPGNYISEASHPTWTLTNNRIQLNVLEDNVKIESILVSGYDVKGHVLSSGEPIQDVVFILFSNEKKSVKNCQEVPKEYLAANKIDQNEIPLCSVKSQADGSFVFPSVPSGSYNLVPFYTAQNIVFDIVPGKLAFSVNLKSVMMKTPFQVYGFSVKGKVIDTIKSGIGGVEIVVTNDAGESRTALTSDNGEYMLENITTGHYTFKLSKENYIFEESKTHISPNVPTLKDIVANEYKICGSIVIKQMPPGVRQLSQLKVLLQPVDQKDGKPKSTAVTKNGHFCFQSTPGKFRVEIPIIESEAKAGLRLRPTHVDVHLVNKPLTDIKFEQFLATVFGDIHCIKECSDVSVYLMPSESSSALKLPGTVEGAGSKLSFSIPDVLPGKYKLIPKRKNWCWEDQQQTIEINDQDIRNVQLKHSGYHLKCSISHNISLNFALEGEKEQLGSFELKKGNNQFCLKTPGTYVLKPVSCYRFEHDEYIYKTEEPQTLSLKVAFYKTDYTIRTTKNVTDLALQIKSQSSGQIETKTPVYQGAEERFSVYKIQTWGKLSEELELTPQSKEVLFTPPSLVTTISESCPGATADFEGHEGIFIQGDITPPFADVSVTIKILQGTGDEKQVERTIEVMTDAKGAYRVGPMHGGTQYEVSAVKDGYHITPVANKKGSFIAQKLGHISVLVLDERGKGMENVLLSLSGRQYRNNNLTNKDGTFLFSNLGPGEYFLRPMQKEYSFEASSQTISVTEGQDIVINIKGKRVAFSCSGSVTSLAGVPEEKIAIEAVGLHKCSEYHESTISDANGDFRIRGLQPGCSYNVRLMRNEANEGVERLAPDNHVIQVQQEDVTGVHFLAFMKPTKFVLTAHLDTEDKLLSTIKVLLYEEDDLDSPVHSISPGVVKFIQFPALKPKTYIIKVQSTLSGRSHDIVTSSATIKPDADLGKKHVNLKFEAKEKNVDLEPTQSVITLPLAVALLFLAYNYDSVITFLTKVNIFLQTLSGNKQEGVDGVEETPEDYFQPAHTGGRLTKRKKR</sequence>
<dbReference type="InterPro" id="IPR013783">
    <property type="entry name" value="Ig-like_fold"/>
</dbReference>
<keyword evidence="5" id="KW-1133">Transmembrane helix</keyword>
<comment type="subcellular location">
    <subcellularLocation>
        <location evidence="1">Endoplasmic reticulum membrane</location>
        <topology evidence="1">Single-pass type I membrane protein</topology>
    </subcellularLocation>
</comment>
<feature type="domain" description="NOMO-like N-terminal beta-sandwich" evidence="9">
    <location>
        <begin position="29"/>
        <end position="112"/>
    </location>
</feature>
<feature type="domain" description="NOMO second beta-sandwich" evidence="11">
    <location>
        <begin position="839"/>
        <end position="902"/>
    </location>
</feature>
<dbReference type="OrthoDB" id="10263633at2759"/>
<dbReference type="EnsemblMetazoa" id="CLYHEMT008300.1">
    <property type="protein sequence ID" value="CLYHEMP008300.1"/>
    <property type="gene ID" value="CLYHEMG008300"/>
</dbReference>
<organism evidence="16 17">
    <name type="scientific">Clytia hemisphaerica</name>
    <dbReference type="NCBI Taxonomy" id="252671"/>
    <lineage>
        <taxon>Eukaryota</taxon>
        <taxon>Metazoa</taxon>
        <taxon>Cnidaria</taxon>
        <taxon>Hydrozoa</taxon>
        <taxon>Hydroidolina</taxon>
        <taxon>Leptothecata</taxon>
        <taxon>Obeliida</taxon>
        <taxon>Clytiidae</taxon>
        <taxon>Clytia</taxon>
    </lineage>
</organism>
<accession>A0A7M5V287</accession>
<dbReference type="Pfam" id="PF22898">
    <property type="entry name" value="NOMO1-like_1st"/>
    <property type="match status" value="1"/>
</dbReference>
<evidence type="ECO:0000313" key="16">
    <source>
        <dbReference type="EnsemblMetazoa" id="CLYHEMP008300.1"/>
    </source>
</evidence>
<dbReference type="PANTHER" id="PTHR23303">
    <property type="entry name" value="CARBOXYPEPTIDASE REGULATORY REGION-CONTAINING"/>
    <property type="match status" value="1"/>
</dbReference>
<dbReference type="Pfam" id="PF22904">
    <property type="entry name" value="NOMO1-like_2nd"/>
    <property type="match status" value="3"/>
</dbReference>
<name>A0A7M5V287_9CNID</name>
<dbReference type="InterPro" id="IPR055075">
    <property type="entry name" value="NOMO-like_N"/>
</dbReference>
<dbReference type="InterPro" id="IPR055073">
    <property type="entry name" value="NOMO1-like_9th"/>
</dbReference>
<evidence type="ECO:0000256" key="2">
    <source>
        <dbReference type="ARBA" id="ARBA00022692"/>
    </source>
</evidence>
<dbReference type="InterPro" id="IPR051417">
    <property type="entry name" value="SDr/BOS_complex"/>
</dbReference>
<dbReference type="Pfam" id="PF23193">
    <property type="entry name" value="NOMO_3rd"/>
    <property type="match status" value="1"/>
</dbReference>
<evidence type="ECO:0000259" key="10">
    <source>
        <dbReference type="Pfam" id="PF22902"/>
    </source>
</evidence>
<dbReference type="Pfam" id="PF22902">
    <property type="entry name" value="NOMO1-like_9th"/>
    <property type="match status" value="1"/>
</dbReference>
<keyword evidence="3 8" id="KW-0732">Signal</keyword>
<keyword evidence="2" id="KW-0812">Transmembrane</keyword>
<feature type="domain" description="NOMO second beta-sandwich" evidence="11">
    <location>
        <begin position="114"/>
        <end position="200"/>
    </location>
</feature>
<evidence type="ECO:0000313" key="17">
    <source>
        <dbReference type="Proteomes" id="UP000594262"/>
    </source>
</evidence>
<dbReference type="GO" id="GO:0030246">
    <property type="term" value="F:carbohydrate binding"/>
    <property type="evidence" value="ECO:0007669"/>
    <property type="project" value="InterPro"/>
</dbReference>
<dbReference type="InterPro" id="IPR013784">
    <property type="entry name" value="Carb-bd-like_fold"/>
</dbReference>
<evidence type="ECO:0000256" key="6">
    <source>
        <dbReference type="ARBA" id="ARBA00023136"/>
    </source>
</evidence>
<dbReference type="Gene3D" id="2.60.40.1120">
    <property type="entry name" value="Carboxypeptidase-like, regulatory domain"/>
    <property type="match status" value="2"/>
</dbReference>
<feature type="domain" description="NOMO-like ninth beta-sandwich" evidence="10">
    <location>
        <begin position="748"/>
        <end position="826"/>
    </location>
</feature>
<dbReference type="Pfam" id="PF23141">
    <property type="entry name" value="Ig_NOMO"/>
    <property type="match status" value="1"/>
</dbReference>
<evidence type="ECO:0000256" key="3">
    <source>
        <dbReference type="ARBA" id="ARBA00022729"/>
    </source>
</evidence>
<dbReference type="RefSeq" id="XP_066912060.1">
    <property type="nucleotide sequence ID" value="XM_067055959.1"/>
</dbReference>
<evidence type="ECO:0000259" key="13">
    <source>
        <dbReference type="Pfam" id="PF23192"/>
    </source>
</evidence>
<evidence type="ECO:0000259" key="14">
    <source>
        <dbReference type="Pfam" id="PF23193"/>
    </source>
</evidence>
<evidence type="ECO:0000256" key="8">
    <source>
        <dbReference type="SAM" id="SignalP"/>
    </source>
</evidence>
<feature type="domain" description="NOMO third transthyretin-like" evidence="14">
    <location>
        <begin position="205"/>
        <end position="301"/>
    </location>
</feature>
<dbReference type="GeneID" id="136799263"/>
<dbReference type="InterPro" id="IPR008969">
    <property type="entry name" value="CarboxyPept-like_regulatory"/>
</dbReference>
<evidence type="ECO:0000259" key="15">
    <source>
        <dbReference type="Pfam" id="PF23194"/>
    </source>
</evidence>
<feature type="region of interest" description="Disordered" evidence="7">
    <location>
        <begin position="1154"/>
        <end position="1182"/>
    </location>
</feature>
<evidence type="ECO:0000256" key="4">
    <source>
        <dbReference type="ARBA" id="ARBA00022824"/>
    </source>
</evidence>
<dbReference type="InterPro" id="IPR056319">
    <property type="entry name" value="NOMO_7th"/>
</dbReference>
<dbReference type="Pfam" id="PF23192">
    <property type="entry name" value="NOMO_12th"/>
    <property type="match status" value="1"/>
</dbReference>
<dbReference type="InterPro" id="IPR056190">
    <property type="entry name" value="NOMO_5th"/>
</dbReference>
<dbReference type="SUPFAM" id="SSF49452">
    <property type="entry name" value="Starch-binding domain-like"/>
    <property type="match status" value="1"/>
</dbReference>
<keyword evidence="17" id="KW-1185">Reference proteome</keyword>